<name>A0AAV1HUZ9_9CHLO</name>
<dbReference type="Pfam" id="PF25772">
    <property type="entry name" value="HEAT_RRP12_N"/>
    <property type="match status" value="1"/>
</dbReference>
<keyword evidence="8" id="KW-1185">Reference proteome</keyword>
<feature type="compositionally biased region" description="Basic and acidic residues" evidence="4">
    <location>
        <begin position="1285"/>
        <end position="1314"/>
    </location>
</feature>
<feature type="domain" description="RRP12 N-terminal HEAT" evidence="6">
    <location>
        <begin position="12"/>
        <end position="285"/>
    </location>
</feature>
<evidence type="ECO:0000256" key="2">
    <source>
        <dbReference type="ARBA" id="ARBA00007690"/>
    </source>
</evidence>
<feature type="region of interest" description="Disordered" evidence="4">
    <location>
        <begin position="1261"/>
        <end position="1315"/>
    </location>
</feature>
<dbReference type="InterPro" id="IPR057860">
    <property type="entry name" value="HEAT_RRP12_N"/>
</dbReference>
<keyword evidence="3" id="KW-0539">Nucleus</keyword>
<evidence type="ECO:0000256" key="4">
    <source>
        <dbReference type="SAM" id="MobiDB-lite"/>
    </source>
</evidence>
<gene>
    <name evidence="7" type="ORF">CVIRNUC_002181</name>
</gene>
<evidence type="ECO:0000256" key="1">
    <source>
        <dbReference type="ARBA" id="ARBA00004123"/>
    </source>
</evidence>
<feature type="domain" description="RRP12 HEAT" evidence="5">
    <location>
        <begin position="353"/>
        <end position="678"/>
    </location>
</feature>
<comment type="subcellular location">
    <subcellularLocation>
        <location evidence="1">Nucleus</location>
    </subcellularLocation>
</comment>
<evidence type="ECO:0000259" key="5">
    <source>
        <dbReference type="Pfam" id="PF08161"/>
    </source>
</evidence>
<dbReference type="PANTHER" id="PTHR48287">
    <property type="entry name" value="ARM REPEAT SUPERFAMILY PROTEIN"/>
    <property type="match status" value="1"/>
</dbReference>
<dbReference type="InterPro" id="IPR012978">
    <property type="entry name" value="HEAT_RRP12"/>
</dbReference>
<accession>A0AAV1HUZ9</accession>
<evidence type="ECO:0000313" key="7">
    <source>
        <dbReference type="EMBL" id="CAK0752913.1"/>
    </source>
</evidence>
<feature type="compositionally biased region" description="Basic and acidic residues" evidence="4">
    <location>
        <begin position="1152"/>
        <end position="1161"/>
    </location>
</feature>
<feature type="region of interest" description="Disordered" evidence="4">
    <location>
        <begin position="1108"/>
        <end position="1248"/>
    </location>
</feature>
<dbReference type="SUPFAM" id="SSF48371">
    <property type="entry name" value="ARM repeat"/>
    <property type="match status" value="1"/>
</dbReference>
<evidence type="ECO:0008006" key="9">
    <source>
        <dbReference type="Google" id="ProtNLM"/>
    </source>
</evidence>
<dbReference type="PANTHER" id="PTHR48287:SF1">
    <property type="entry name" value="ARM REPEAT SUPERFAMILY PROTEIN"/>
    <property type="match status" value="1"/>
</dbReference>
<dbReference type="InterPro" id="IPR052087">
    <property type="entry name" value="RRP12"/>
</dbReference>
<dbReference type="Pfam" id="PF08161">
    <property type="entry name" value="RRP12_HEAT"/>
    <property type="match status" value="1"/>
</dbReference>
<dbReference type="EMBL" id="CAUYUE010000003">
    <property type="protein sequence ID" value="CAK0752913.1"/>
    <property type="molecule type" value="Genomic_DNA"/>
</dbReference>
<reference evidence="7 8" key="1">
    <citation type="submission" date="2023-10" db="EMBL/GenBank/DDBJ databases">
        <authorList>
            <person name="Maclean D."/>
            <person name="Macfadyen A."/>
        </authorList>
    </citation>
    <scope>NUCLEOTIDE SEQUENCE [LARGE SCALE GENOMIC DNA]</scope>
</reference>
<dbReference type="GO" id="GO:0005634">
    <property type="term" value="C:nucleus"/>
    <property type="evidence" value="ECO:0007669"/>
    <property type="project" value="UniProtKB-SubCell"/>
</dbReference>
<sequence>MARFNGTGNARDPENVDLAAQILAKHSRSSQPESKQICVVLGAVTEVLKDEGYSPTPTAYFAAIMSLLEKPETKESPQVCAAMCNILATVLARAPKAALRSKFAASSQILTIVAEQHLDEAGVMKALVTCLGQVVAAVDPSHWPSAVRPFSLLLQLLLDERPKVRKRAQDAAHSVLVSLRDTPARQPASDAVLKMSQRVLPGPEAGARMAAQASGKQRKELETKIAKATADALHLLGWLRMALPLLPGAIAQEIAGLVVRLYSHRHPLLSRCATDALTGLCSASSSLPAPALVELLRVVAQSESAWEVKDQSALVSLIDLIESACMRLQEVDRGLAGERLPGAFHALVPLLQAESEGVRFATEQALKRLLATCFTPELVAAAATQLKSGRAGPPPAAAAVVASVCSALADSTPQAWPNALSVSSSLLERLGSRGAAVAQPLVLRVGALCAEAAGAEAGREEGEEAEPFESAAAATMGAAIRHTGPPKILEALPLNIVEELEGRAKARTWLLPMLRQHARGTQLLSWCQALLPLARKMGALAAAGGNSVRGMQCRALEGQLWACLPAFASYPTDLPEAFRAHARDIGSAFQNREDLRPPICAALIRMCTQSRRMLQATGEAQSMGLAGRMANADSDDEDEEKLAGSGAAPSFYTADMAKRNVEALQAFSKNWLPLLSTAFLGTDTGQRGPLCSTIAAYAAISEQSLLTSLFHTALKKFLKVTQDALAEVPAADALTEGGDNLSEQRCTFLELALALAGSLDTAAIGMLYKAIKPALQERDQAVQKRAYKILAFICAARQDFAAPHLAEVLAMLLSGVTSSLSAAKRHRLRCLQAVVLLLMAPDAPEVDLSGTGEGDTASMSTDEHRKQVVASLVGEIVLCVKEVNQKTRAAAYGLLVELGQAMQDAAPPAMPDLDAHTAGMELQGNASDKGGLALLFEMVLGGLVGTSPHMISASVMALARLLHQFANELGGVAPALLPAVLMLLRTKSREVVKSVLGFVKVCAMRLPADVLEQHLQLILEGLLLWSEDSKNKFKLKVRVIVERLARRCGYDAVAAAMPAGDRRLLSHIQKEMLRKRRTQTKPGSEVDAESEPEARTVFTKQGATTAGWNHSRVFSEAASGGPTLRTAGKQSARTRRQGAAAASRAATQLTSAKHERLRASDSGDPVDILDASAASRAPRRPTAERRSADAGDFARNSEGRMIFREEDTPKGPKPKRRPGGGFDDRASDDSDFDDLRQIGGFRRGMQSASAKSVALANTVATKAKTARTSRTGVDSMAGHSSIAGRSKDGAKGRSHSGDRFKAKSKSGGDVKGSSKVEPYAYWPLDRKMLNRRSAKQTTAKRGLDQVVNAVKVGAGKGRKAKRQRTL</sequence>
<comment type="similarity">
    <text evidence="2">Belongs to the RRP12 family.</text>
</comment>
<comment type="caution">
    <text evidence="7">The sequence shown here is derived from an EMBL/GenBank/DDBJ whole genome shotgun (WGS) entry which is preliminary data.</text>
</comment>
<organism evidence="7 8">
    <name type="scientific">Coccomyxa viridis</name>
    <dbReference type="NCBI Taxonomy" id="1274662"/>
    <lineage>
        <taxon>Eukaryota</taxon>
        <taxon>Viridiplantae</taxon>
        <taxon>Chlorophyta</taxon>
        <taxon>core chlorophytes</taxon>
        <taxon>Trebouxiophyceae</taxon>
        <taxon>Trebouxiophyceae incertae sedis</taxon>
        <taxon>Coccomyxaceae</taxon>
        <taxon>Coccomyxa</taxon>
    </lineage>
</organism>
<dbReference type="InterPro" id="IPR016024">
    <property type="entry name" value="ARM-type_fold"/>
</dbReference>
<feature type="compositionally biased region" description="Low complexity" evidence="4">
    <location>
        <begin position="1261"/>
        <end position="1271"/>
    </location>
</feature>
<protein>
    <recommendedName>
        <fullName evidence="9">Ribosomal RNA-processing protein 12-like conserved domain-containing protein</fullName>
    </recommendedName>
</protein>
<dbReference type="Gene3D" id="1.25.10.10">
    <property type="entry name" value="Leucine-rich Repeat Variant"/>
    <property type="match status" value="2"/>
</dbReference>
<evidence type="ECO:0000259" key="6">
    <source>
        <dbReference type="Pfam" id="PF25772"/>
    </source>
</evidence>
<feature type="region of interest" description="Disordered" evidence="4">
    <location>
        <begin position="1073"/>
        <end position="1095"/>
    </location>
</feature>
<evidence type="ECO:0000313" key="8">
    <source>
        <dbReference type="Proteomes" id="UP001314263"/>
    </source>
</evidence>
<feature type="compositionally biased region" description="Basic and acidic residues" evidence="4">
    <location>
        <begin position="1222"/>
        <end position="1236"/>
    </location>
</feature>
<evidence type="ECO:0000256" key="3">
    <source>
        <dbReference type="ARBA" id="ARBA00023242"/>
    </source>
</evidence>
<feature type="compositionally biased region" description="Basic and acidic residues" evidence="4">
    <location>
        <begin position="1195"/>
        <end position="1210"/>
    </location>
</feature>
<proteinExistence type="inferred from homology"/>
<dbReference type="Proteomes" id="UP001314263">
    <property type="component" value="Unassembled WGS sequence"/>
</dbReference>
<dbReference type="InterPro" id="IPR011989">
    <property type="entry name" value="ARM-like"/>
</dbReference>
<feature type="compositionally biased region" description="Low complexity" evidence="4">
    <location>
        <begin position="1137"/>
        <end position="1151"/>
    </location>
</feature>